<evidence type="ECO:0000259" key="5">
    <source>
        <dbReference type="PROSITE" id="PS50931"/>
    </source>
</evidence>
<comment type="caution">
    <text evidence="6">The sequence shown here is derived from an EMBL/GenBank/DDBJ whole genome shotgun (WGS) entry which is preliminary data.</text>
</comment>
<proteinExistence type="inferred from homology"/>
<dbReference type="InterPro" id="IPR036390">
    <property type="entry name" value="WH_DNA-bd_sf"/>
</dbReference>
<dbReference type="Gene3D" id="1.10.10.10">
    <property type="entry name" value="Winged helix-like DNA-binding domain superfamily/Winged helix DNA-binding domain"/>
    <property type="match status" value="1"/>
</dbReference>
<dbReference type="InterPro" id="IPR036388">
    <property type="entry name" value="WH-like_DNA-bd_sf"/>
</dbReference>
<dbReference type="PANTHER" id="PTHR30419:SF8">
    <property type="entry name" value="NITROGEN ASSIMILATION TRANSCRIPTIONAL ACTIVATOR-RELATED"/>
    <property type="match status" value="1"/>
</dbReference>
<dbReference type="GO" id="GO:0003700">
    <property type="term" value="F:DNA-binding transcription factor activity"/>
    <property type="evidence" value="ECO:0007669"/>
    <property type="project" value="InterPro"/>
</dbReference>
<dbReference type="PRINTS" id="PR00039">
    <property type="entry name" value="HTHLYSR"/>
</dbReference>
<dbReference type="Pfam" id="PF03466">
    <property type="entry name" value="LysR_substrate"/>
    <property type="match status" value="1"/>
</dbReference>
<evidence type="ECO:0000313" key="6">
    <source>
        <dbReference type="EMBL" id="TBU80171.1"/>
    </source>
</evidence>
<dbReference type="CDD" id="cd08435">
    <property type="entry name" value="PBP2_GbpR"/>
    <property type="match status" value="1"/>
</dbReference>
<dbReference type="Proteomes" id="UP000292302">
    <property type="component" value="Unassembled WGS sequence"/>
</dbReference>
<name>A0A4Q9QLK8_9GAMM</name>
<dbReference type="GO" id="GO:0003677">
    <property type="term" value="F:DNA binding"/>
    <property type="evidence" value="ECO:0007669"/>
    <property type="project" value="UniProtKB-KW"/>
</dbReference>
<reference evidence="6 7" key="1">
    <citation type="submission" date="2018-06" db="EMBL/GenBank/DDBJ databases">
        <title>Three novel Pseudomonas species isolated from symptomatic oak.</title>
        <authorList>
            <person name="Bueno-Gonzalez V."/>
            <person name="Brady C."/>
        </authorList>
    </citation>
    <scope>NUCLEOTIDE SEQUENCE [LARGE SCALE GENOMIC DNA]</scope>
    <source>
        <strain evidence="6 7">P9A</strain>
    </source>
</reference>
<feature type="domain" description="HTH lysR-type" evidence="5">
    <location>
        <begin position="1"/>
        <end position="58"/>
    </location>
</feature>
<dbReference type="SUPFAM" id="SSF46785">
    <property type="entry name" value="Winged helix' DNA-binding domain"/>
    <property type="match status" value="1"/>
</dbReference>
<dbReference type="EMBL" id="QJUI01000008">
    <property type="protein sequence ID" value="TBU80171.1"/>
    <property type="molecule type" value="Genomic_DNA"/>
</dbReference>
<keyword evidence="3" id="KW-0238">DNA-binding</keyword>
<accession>A0A4Q9QLK8</accession>
<dbReference type="SUPFAM" id="SSF53850">
    <property type="entry name" value="Periplasmic binding protein-like II"/>
    <property type="match status" value="1"/>
</dbReference>
<keyword evidence="4" id="KW-0804">Transcription</keyword>
<dbReference type="InterPro" id="IPR050950">
    <property type="entry name" value="HTH-type_LysR_regulators"/>
</dbReference>
<dbReference type="RefSeq" id="WP_131179956.1">
    <property type="nucleotide sequence ID" value="NZ_QJUI01000008.1"/>
</dbReference>
<dbReference type="Gene3D" id="3.40.190.290">
    <property type="match status" value="1"/>
</dbReference>
<gene>
    <name evidence="6" type="ORF">DNK06_10345</name>
</gene>
<evidence type="ECO:0000256" key="3">
    <source>
        <dbReference type="ARBA" id="ARBA00023125"/>
    </source>
</evidence>
<dbReference type="PROSITE" id="PS50931">
    <property type="entry name" value="HTH_LYSR"/>
    <property type="match status" value="1"/>
</dbReference>
<evidence type="ECO:0000256" key="1">
    <source>
        <dbReference type="ARBA" id="ARBA00009437"/>
    </source>
</evidence>
<evidence type="ECO:0000313" key="7">
    <source>
        <dbReference type="Proteomes" id="UP000292302"/>
    </source>
</evidence>
<dbReference type="OrthoDB" id="8437302at2"/>
<protein>
    <submittedName>
        <fullName evidence="6">LysR family transcriptional regulator</fullName>
    </submittedName>
</protein>
<keyword evidence="2" id="KW-0805">Transcription regulation</keyword>
<dbReference type="FunFam" id="1.10.10.10:FF:000001">
    <property type="entry name" value="LysR family transcriptional regulator"/>
    <property type="match status" value="1"/>
</dbReference>
<dbReference type="GO" id="GO:0005829">
    <property type="term" value="C:cytosol"/>
    <property type="evidence" value="ECO:0007669"/>
    <property type="project" value="TreeGrafter"/>
</dbReference>
<keyword evidence="7" id="KW-1185">Reference proteome</keyword>
<evidence type="ECO:0000256" key="2">
    <source>
        <dbReference type="ARBA" id="ARBA00023015"/>
    </source>
</evidence>
<comment type="similarity">
    <text evidence="1">Belongs to the LysR transcriptional regulatory family.</text>
</comment>
<dbReference type="AlphaFoldDB" id="A0A4Q9QLK8"/>
<sequence>MDLRDLRYFEAIADHQNMRQAAERLHVTQPALTKCIHRLEEQLDAELFERVGRGIRLTAVGQVLLARARYLRNAMEETRREVRDFAQGIAGHVRIGAAATVAQHLLPDLCRELLIQAPQVTLEIVIGMNDVLRESLRSGQLDLIVGPLPDNEEFAAQPIVEDEVVVIAPRSHPLTRGKISLQQLCNYRWVLPAPTVATRHWLDRTFELNGLAKPNVQIETNSIILLPRLIAETELLSFISRRNLGPGRAGDALVELPLAKTTMHRRFGTLYRRDGYLSPAAQHLLGLLSQRGAQILDGPH</sequence>
<dbReference type="PANTHER" id="PTHR30419">
    <property type="entry name" value="HTH-TYPE TRANSCRIPTIONAL REGULATOR YBHD"/>
    <property type="match status" value="1"/>
</dbReference>
<organism evidence="6 7">
    <name type="scientific">Phytopseudomonas daroniae</name>
    <dbReference type="NCBI Taxonomy" id="2487519"/>
    <lineage>
        <taxon>Bacteria</taxon>
        <taxon>Pseudomonadati</taxon>
        <taxon>Pseudomonadota</taxon>
        <taxon>Gammaproteobacteria</taxon>
        <taxon>Pseudomonadales</taxon>
        <taxon>Pseudomonadaceae</taxon>
        <taxon>Phytopseudomonas</taxon>
    </lineage>
</organism>
<dbReference type="InterPro" id="IPR037405">
    <property type="entry name" value="GbpR_PBP2"/>
</dbReference>
<dbReference type="InterPro" id="IPR000847">
    <property type="entry name" value="LysR_HTH_N"/>
</dbReference>
<dbReference type="InterPro" id="IPR005119">
    <property type="entry name" value="LysR_subst-bd"/>
</dbReference>
<evidence type="ECO:0000256" key="4">
    <source>
        <dbReference type="ARBA" id="ARBA00023163"/>
    </source>
</evidence>
<dbReference type="Pfam" id="PF00126">
    <property type="entry name" value="HTH_1"/>
    <property type="match status" value="1"/>
</dbReference>